<dbReference type="Gene3D" id="2.40.170.20">
    <property type="entry name" value="TonB-dependent receptor, beta-barrel domain"/>
    <property type="match status" value="1"/>
</dbReference>
<proteinExistence type="inferred from homology"/>
<dbReference type="Gene3D" id="2.60.40.1120">
    <property type="entry name" value="Carboxypeptidase-like, regulatory domain"/>
    <property type="match status" value="1"/>
</dbReference>
<dbReference type="SUPFAM" id="SSF56935">
    <property type="entry name" value="Porins"/>
    <property type="match status" value="1"/>
</dbReference>
<dbReference type="OrthoDB" id="9768177at2"/>
<evidence type="ECO:0000256" key="3">
    <source>
        <dbReference type="ARBA" id="ARBA00022452"/>
    </source>
</evidence>
<dbReference type="Gene3D" id="2.170.130.10">
    <property type="entry name" value="TonB-dependent receptor, plug domain"/>
    <property type="match status" value="1"/>
</dbReference>
<dbReference type="InterPro" id="IPR036942">
    <property type="entry name" value="Beta-barrel_TonB_sf"/>
</dbReference>
<accession>A0A5D0IZ40</accession>
<evidence type="ECO:0000256" key="6">
    <source>
        <dbReference type="ARBA" id="ARBA00023237"/>
    </source>
</evidence>
<keyword evidence="2 7" id="KW-0813">Transport</keyword>
<keyword evidence="4 7" id="KW-0812">Transmembrane</keyword>
<feature type="domain" description="TonB-dependent receptor plug" evidence="9">
    <location>
        <begin position="124"/>
        <end position="248"/>
    </location>
</feature>
<evidence type="ECO:0000313" key="11">
    <source>
        <dbReference type="Proteomes" id="UP000323930"/>
    </source>
</evidence>
<dbReference type="PROSITE" id="PS52016">
    <property type="entry name" value="TONB_DEPENDENT_REC_3"/>
    <property type="match status" value="1"/>
</dbReference>
<dbReference type="NCBIfam" id="TIGR04057">
    <property type="entry name" value="SusC_RagA_signa"/>
    <property type="match status" value="1"/>
</dbReference>
<name>A0A5D0IZ40_9FLAO</name>
<evidence type="ECO:0000259" key="9">
    <source>
        <dbReference type="Pfam" id="PF07715"/>
    </source>
</evidence>
<dbReference type="Pfam" id="PF13715">
    <property type="entry name" value="CarbopepD_reg_2"/>
    <property type="match status" value="1"/>
</dbReference>
<comment type="subcellular location">
    <subcellularLocation>
        <location evidence="1 7">Cell outer membrane</location>
        <topology evidence="1 7">Multi-pass membrane protein</topology>
    </subcellularLocation>
</comment>
<keyword evidence="8" id="KW-0732">Signal</keyword>
<evidence type="ECO:0000256" key="7">
    <source>
        <dbReference type="PROSITE-ProRule" id="PRU01360"/>
    </source>
</evidence>
<evidence type="ECO:0000256" key="8">
    <source>
        <dbReference type="SAM" id="SignalP"/>
    </source>
</evidence>
<keyword evidence="3 7" id="KW-1134">Transmembrane beta strand</keyword>
<dbReference type="NCBIfam" id="TIGR04056">
    <property type="entry name" value="OMP_RagA_SusC"/>
    <property type="match status" value="1"/>
</dbReference>
<keyword evidence="11" id="KW-1185">Reference proteome</keyword>
<gene>
    <name evidence="10" type="ORF">FUA24_03400</name>
</gene>
<sequence>MKNNYTTKGRSLLFSMVFSCLLPLFTHAVQELQIHGLITDTSGHPLAGVHVMVEATKKGVVSNFDGSYSITASTGDTLVFSALGFVRQTVTIKNGTAVNVQLEEDITQLDTVTLNAGYYTVKDRERTGSIAKIAAKTIEQQPVNNPMAAMQGHLAGVNIVQTTGVPGGGYQIDIRGKNFINGGTDPLFIVDGVPYGGQSLESTLVSSGINRGNVSPLNAIDPLDIERIEVLKDADATAIYGSRGANGVVLITTKKGRAGKTKVSASLSTTIGQVPRFMELMNTQQYLEVAREGVVNDGFGAFLENPAFDFIWPSLKTWDQNRYTDWQKELIGGTACRNKVQVSVSGGTVQTQFLVSGNYQKETTVFPGDGNYQRMSGRSHLTHHSKDERFTISLSTNYSIEDNKLPRQDFTVLAYRLQPNAPALYHENGDLNWEDSTWDNPLASLEQKYRAQSNTFIAQMNLSYSLTNNLELRSNFGYTNNQMESYRVFPSKARRPNLNLDASSSSFDINTSSRDSWIIEPQLNWKQQYGALAINVLLGSTFQKQSEQNLVQTARGFSSNSLLFNLSAARTIEVFRDNNSDYNYQAVFGRVNLNYRDKYILNLTGRRDGSSRFGPGKQFGNFGAVGLAWLFSEEGLFQNSAFLSFGKLRGSYGITGSDNIGDYRFLSTYSITGFDYNGVSALEPTGVFNPNFGWESNKKLEVALELGFFNDAIRLNTAWYQNRSSNQLIGMPLAGTTGFNSLVANFDATVENTGLEIDFRTTNIQSKHFNWSSTFNLTVPKNKLVRFPDLENSAFANRYRIGEALTSVPLYQSLGVDPDTGLYQFEDYNNDGNISALDDKQWFEDLAPEFYGGLGNTLSYKNLSLDLFFQFKKQKAFNYLNAGAMVGFRQNAPIQLFDRWQNPGDSNPIQRASGLARYPGVSEAEGFQRESNAAVSDASFIRLRNVSLTYKVPKSLSKGFDMNLYLQGQNLFVITNYEGPDPEQASFEILPPLRQVTLGLQLNF</sequence>
<protein>
    <submittedName>
        <fullName evidence="10">SusC/RagA family TonB-linked outer membrane protein</fullName>
    </submittedName>
</protein>
<evidence type="ECO:0000256" key="5">
    <source>
        <dbReference type="ARBA" id="ARBA00023136"/>
    </source>
</evidence>
<organism evidence="10 11">
    <name type="scientific">Seonamhaeicola marinus</name>
    <dbReference type="NCBI Taxonomy" id="1912246"/>
    <lineage>
        <taxon>Bacteria</taxon>
        <taxon>Pseudomonadati</taxon>
        <taxon>Bacteroidota</taxon>
        <taxon>Flavobacteriia</taxon>
        <taxon>Flavobacteriales</taxon>
        <taxon>Flavobacteriaceae</taxon>
    </lineage>
</organism>
<feature type="signal peptide" evidence="8">
    <location>
        <begin position="1"/>
        <end position="28"/>
    </location>
</feature>
<evidence type="ECO:0000313" key="10">
    <source>
        <dbReference type="EMBL" id="TYA89195.1"/>
    </source>
</evidence>
<comment type="similarity">
    <text evidence="7">Belongs to the TonB-dependent receptor family.</text>
</comment>
<dbReference type="InterPro" id="IPR023997">
    <property type="entry name" value="TonB-dep_OMP_SusC/RagA_CS"/>
</dbReference>
<keyword evidence="5 7" id="KW-0472">Membrane</keyword>
<comment type="caution">
    <text evidence="10">The sequence shown here is derived from an EMBL/GenBank/DDBJ whole genome shotgun (WGS) entry which is preliminary data.</text>
</comment>
<dbReference type="AlphaFoldDB" id="A0A5D0IZ40"/>
<keyword evidence="6 7" id="KW-0998">Cell outer membrane</keyword>
<dbReference type="SUPFAM" id="SSF49464">
    <property type="entry name" value="Carboxypeptidase regulatory domain-like"/>
    <property type="match status" value="1"/>
</dbReference>
<evidence type="ECO:0000256" key="1">
    <source>
        <dbReference type="ARBA" id="ARBA00004571"/>
    </source>
</evidence>
<dbReference type="Proteomes" id="UP000323930">
    <property type="component" value="Unassembled WGS sequence"/>
</dbReference>
<evidence type="ECO:0000256" key="4">
    <source>
        <dbReference type="ARBA" id="ARBA00022692"/>
    </source>
</evidence>
<evidence type="ECO:0000256" key="2">
    <source>
        <dbReference type="ARBA" id="ARBA00022448"/>
    </source>
</evidence>
<dbReference type="Pfam" id="PF07715">
    <property type="entry name" value="Plug"/>
    <property type="match status" value="1"/>
</dbReference>
<dbReference type="InterPro" id="IPR012910">
    <property type="entry name" value="Plug_dom"/>
</dbReference>
<dbReference type="InterPro" id="IPR037066">
    <property type="entry name" value="Plug_dom_sf"/>
</dbReference>
<dbReference type="InterPro" id="IPR023996">
    <property type="entry name" value="TonB-dep_OMP_SusC/RagA"/>
</dbReference>
<reference evidence="10 11" key="1">
    <citation type="submission" date="2019-08" db="EMBL/GenBank/DDBJ databases">
        <title>Seonamhaeicola sediminis sp. nov., isolated from marine sediment.</title>
        <authorList>
            <person name="Cao W.R."/>
        </authorList>
    </citation>
    <scope>NUCLEOTIDE SEQUENCE [LARGE SCALE GENOMIC DNA]</scope>
    <source>
        <strain evidence="10 11">B011</strain>
    </source>
</reference>
<dbReference type="EMBL" id="VSDQ01000241">
    <property type="protein sequence ID" value="TYA89195.1"/>
    <property type="molecule type" value="Genomic_DNA"/>
</dbReference>
<dbReference type="GO" id="GO:0009279">
    <property type="term" value="C:cell outer membrane"/>
    <property type="evidence" value="ECO:0007669"/>
    <property type="project" value="UniProtKB-SubCell"/>
</dbReference>
<dbReference type="InterPro" id="IPR039426">
    <property type="entry name" value="TonB-dep_rcpt-like"/>
</dbReference>
<dbReference type="RefSeq" id="WP_148540061.1">
    <property type="nucleotide sequence ID" value="NZ_VSDQ01000241.1"/>
</dbReference>
<dbReference type="InterPro" id="IPR008969">
    <property type="entry name" value="CarboxyPept-like_regulatory"/>
</dbReference>
<feature type="chain" id="PRO_5022800992" evidence="8">
    <location>
        <begin position="29"/>
        <end position="1004"/>
    </location>
</feature>